<dbReference type="PANTHER" id="PTHR23028:SF53">
    <property type="entry name" value="ACYL_TRANSF_3 DOMAIN-CONTAINING PROTEIN"/>
    <property type="match status" value="1"/>
</dbReference>
<proteinExistence type="predicted"/>
<dbReference type="STRING" id="1379910.TH63_14800"/>
<keyword evidence="1" id="KW-1133">Transmembrane helix</keyword>
<keyword evidence="1" id="KW-0812">Transmembrane</keyword>
<organism evidence="3 4">
    <name type="scientific">Rufibacter radiotolerans</name>
    <dbReference type="NCBI Taxonomy" id="1379910"/>
    <lineage>
        <taxon>Bacteria</taxon>
        <taxon>Pseudomonadati</taxon>
        <taxon>Bacteroidota</taxon>
        <taxon>Cytophagia</taxon>
        <taxon>Cytophagales</taxon>
        <taxon>Hymenobacteraceae</taxon>
        <taxon>Rufibacter</taxon>
    </lineage>
</organism>
<dbReference type="PANTHER" id="PTHR23028">
    <property type="entry name" value="ACETYLTRANSFERASE"/>
    <property type="match status" value="1"/>
</dbReference>
<feature type="domain" description="Acyltransferase 3" evidence="2">
    <location>
        <begin position="10"/>
        <end position="338"/>
    </location>
</feature>
<feature type="transmembrane region" description="Helical" evidence="1">
    <location>
        <begin position="256"/>
        <end position="278"/>
    </location>
</feature>
<evidence type="ECO:0000256" key="1">
    <source>
        <dbReference type="SAM" id="Phobius"/>
    </source>
</evidence>
<feature type="transmembrane region" description="Helical" evidence="1">
    <location>
        <begin position="7"/>
        <end position="26"/>
    </location>
</feature>
<feature type="transmembrane region" description="Helical" evidence="1">
    <location>
        <begin position="227"/>
        <end position="250"/>
    </location>
</feature>
<reference evidence="3 4" key="1">
    <citation type="submission" date="2015-01" db="EMBL/GenBank/DDBJ databases">
        <title>Rufibacter sp./DG31D/ whole genome sequencing.</title>
        <authorList>
            <person name="Kim M.K."/>
            <person name="Srinivasan S."/>
            <person name="Lee J.-J."/>
        </authorList>
    </citation>
    <scope>NUCLEOTIDE SEQUENCE [LARGE SCALE GENOMIC DNA]</scope>
    <source>
        <strain evidence="3 4">DG31D</strain>
    </source>
</reference>
<keyword evidence="1" id="KW-0472">Membrane</keyword>
<evidence type="ECO:0000259" key="2">
    <source>
        <dbReference type="Pfam" id="PF01757"/>
    </source>
</evidence>
<dbReference type="KEGG" id="ruf:TH63_14800"/>
<dbReference type="RefSeq" id="WP_048921621.1">
    <property type="nucleotide sequence ID" value="NZ_CP010777.1"/>
</dbReference>
<sequence>MTQEKAYFPALTGLRAVAALLVYAHHALIPSIGATPFGFLGQEGHLGVSIFFVLSGFLIGARYSNSFTNISLAETRRFFLHRFARLYPMYLLCTIAALLFRHDVRGISWGVNLLMAQGFFSDLAFSGIGIGWSLTAEVCFYLVAPLLLFYLPRLGVAGSVVAVVIIGALLAVAGNTFLAYGFIPDWHYFLRMTFFGRCLEFCLGIWLARHLLRMSALGLTTRVPDGLWTYTSALVLLGGMLFLNALPRLFPAYQSWLFLGTYHVLLPVVIAALLWGLCRETTVLSRGLGSRLGQELGKGSYIFYLVHYTFGFDLLYFHVWPNRGGVLLLLAIFSVAGYYLLEAPLHKSIIRAGAFTLPLKTKPL</sequence>
<dbReference type="AlphaFoldDB" id="A0A0H4VRR1"/>
<keyword evidence="4" id="KW-1185">Reference proteome</keyword>
<feature type="transmembrane region" description="Helical" evidence="1">
    <location>
        <begin position="299"/>
        <end position="319"/>
    </location>
</feature>
<dbReference type="GO" id="GO:0016747">
    <property type="term" value="F:acyltransferase activity, transferring groups other than amino-acyl groups"/>
    <property type="evidence" value="ECO:0007669"/>
    <property type="project" value="InterPro"/>
</dbReference>
<dbReference type="EMBL" id="CP010777">
    <property type="protein sequence ID" value="AKQ46612.1"/>
    <property type="molecule type" value="Genomic_DNA"/>
</dbReference>
<dbReference type="InterPro" id="IPR002656">
    <property type="entry name" value="Acyl_transf_3_dom"/>
</dbReference>
<feature type="transmembrane region" description="Helical" evidence="1">
    <location>
        <begin position="325"/>
        <end position="341"/>
    </location>
</feature>
<feature type="transmembrane region" description="Helical" evidence="1">
    <location>
        <begin position="188"/>
        <end position="207"/>
    </location>
</feature>
<dbReference type="GO" id="GO:0016020">
    <property type="term" value="C:membrane"/>
    <property type="evidence" value="ECO:0007669"/>
    <property type="project" value="TreeGrafter"/>
</dbReference>
<feature type="transmembrane region" description="Helical" evidence="1">
    <location>
        <begin position="46"/>
        <end position="65"/>
    </location>
</feature>
<accession>A0A0H4VRR1</accession>
<feature type="transmembrane region" description="Helical" evidence="1">
    <location>
        <begin position="86"/>
        <end position="104"/>
    </location>
</feature>
<name>A0A0H4VRR1_9BACT</name>
<feature type="transmembrane region" description="Helical" evidence="1">
    <location>
        <begin position="124"/>
        <end position="148"/>
    </location>
</feature>
<evidence type="ECO:0000313" key="4">
    <source>
        <dbReference type="Proteomes" id="UP000036458"/>
    </source>
</evidence>
<dbReference type="PATRIC" id="fig|1379910.4.peg.3224"/>
<dbReference type="Pfam" id="PF01757">
    <property type="entry name" value="Acyl_transf_3"/>
    <property type="match status" value="1"/>
</dbReference>
<dbReference type="GO" id="GO:0000271">
    <property type="term" value="P:polysaccharide biosynthetic process"/>
    <property type="evidence" value="ECO:0007669"/>
    <property type="project" value="TreeGrafter"/>
</dbReference>
<evidence type="ECO:0000313" key="3">
    <source>
        <dbReference type="EMBL" id="AKQ46612.1"/>
    </source>
</evidence>
<dbReference type="InterPro" id="IPR050879">
    <property type="entry name" value="Acyltransferase_3"/>
</dbReference>
<feature type="transmembrane region" description="Helical" evidence="1">
    <location>
        <begin position="160"/>
        <end position="182"/>
    </location>
</feature>
<dbReference type="Proteomes" id="UP000036458">
    <property type="component" value="Chromosome"/>
</dbReference>
<gene>
    <name evidence="3" type="ORF">TH63_14800</name>
</gene>
<protein>
    <recommendedName>
        <fullName evidence="2">Acyltransferase 3 domain-containing protein</fullName>
    </recommendedName>
</protein>